<dbReference type="CDD" id="cd00761">
    <property type="entry name" value="Glyco_tranf_GTA_type"/>
    <property type="match status" value="1"/>
</dbReference>
<feature type="non-terminal residue" evidence="2">
    <location>
        <position position="89"/>
    </location>
</feature>
<name>X1R095_9ZZZZ</name>
<gene>
    <name evidence="2" type="ORF">S06H3_63958</name>
</gene>
<dbReference type="InterPro" id="IPR001173">
    <property type="entry name" value="Glyco_trans_2-like"/>
</dbReference>
<dbReference type="SUPFAM" id="SSF53448">
    <property type="entry name" value="Nucleotide-diphospho-sugar transferases"/>
    <property type="match status" value="1"/>
</dbReference>
<organism evidence="2">
    <name type="scientific">marine sediment metagenome</name>
    <dbReference type="NCBI Taxonomy" id="412755"/>
    <lineage>
        <taxon>unclassified sequences</taxon>
        <taxon>metagenomes</taxon>
        <taxon>ecological metagenomes</taxon>
    </lineage>
</organism>
<accession>X1R095</accession>
<dbReference type="Pfam" id="PF00535">
    <property type="entry name" value="Glycos_transf_2"/>
    <property type="match status" value="1"/>
</dbReference>
<reference evidence="2" key="1">
    <citation type="journal article" date="2014" name="Front. Microbiol.">
        <title>High frequency of phylogenetically diverse reductive dehalogenase-homologous genes in deep subseafloor sedimentary metagenomes.</title>
        <authorList>
            <person name="Kawai M."/>
            <person name="Futagami T."/>
            <person name="Toyoda A."/>
            <person name="Takaki Y."/>
            <person name="Nishi S."/>
            <person name="Hori S."/>
            <person name="Arai W."/>
            <person name="Tsubouchi T."/>
            <person name="Morono Y."/>
            <person name="Uchiyama I."/>
            <person name="Ito T."/>
            <person name="Fujiyama A."/>
            <person name="Inagaki F."/>
            <person name="Takami H."/>
        </authorList>
    </citation>
    <scope>NUCLEOTIDE SEQUENCE</scope>
    <source>
        <strain evidence="2">Expedition CK06-06</strain>
    </source>
</reference>
<evidence type="ECO:0000313" key="2">
    <source>
        <dbReference type="EMBL" id="GAI48954.1"/>
    </source>
</evidence>
<feature type="domain" description="Glycosyltransferase 2-like" evidence="1">
    <location>
        <begin position="30"/>
        <end position="84"/>
    </location>
</feature>
<dbReference type="InterPro" id="IPR029044">
    <property type="entry name" value="Nucleotide-diphossugar_trans"/>
</dbReference>
<evidence type="ECO:0000259" key="1">
    <source>
        <dbReference type="Pfam" id="PF00535"/>
    </source>
</evidence>
<dbReference type="AlphaFoldDB" id="X1R095"/>
<dbReference type="Gene3D" id="3.90.550.10">
    <property type="entry name" value="Spore Coat Polysaccharide Biosynthesis Protein SpsA, Chain A"/>
    <property type="match status" value="1"/>
</dbReference>
<dbReference type="EMBL" id="BARV01042571">
    <property type="protein sequence ID" value="GAI48954.1"/>
    <property type="molecule type" value="Genomic_DNA"/>
</dbReference>
<comment type="caution">
    <text evidence="2">The sequence shown here is derived from an EMBL/GenBank/DDBJ whole genome shotgun (WGS) entry which is preliminary data.</text>
</comment>
<proteinExistence type="predicted"/>
<sequence length="89" mass="10096">MMAWSGWIVPGIISSGMAANAFSRISLLKNLGYKETKGSYIVFVDTDQILEPTTIERAIGMMHDYDMVVFETWSYNTEWFIPKLHGASK</sequence>
<protein>
    <recommendedName>
        <fullName evidence="1">Glycosyltransferase 2-like domain-containing protein</fullName>
    </recommendedName>
</protein>